<dbReference type="PROSITE" id="PS51737">
    <property type="entry name" value="RECOMBINASE_DNA_BIND"/>
    <property type="match status" value="1"/>
</dbReference>
<dbReference type="PROSITE" id="PS51736">
    <property type="entry name" value="RECOMBINASES_3"/>
    <property type="match status" value="1"/>
</dbReference>
<proteinExistence type="predicted"/>
<evidence type="ECO:0000313" key="4">
    <source>
        <dbReference type="Proteomes" id="UP001500822"/>
    </source>
</evidence>
<dbReference type="Proteomes" id="UP001500822">
    <property type="component" value="Unassembled WGS sequence"/>
</dbReference>
<evidence type="ECO:0000313" key="3">
    <source>
        <dbReference type="EMBL" id="GAA4746270.1"/>
    </source>
</evidence>
<dbReference type="PANTHER" id="PTHR30461">
    <property type="entry name" value="DNA-INVERTASE FROM LAMBDOID PROPHAGE"/>
    <property type="match status" value="1"/>
</dbReference>
<dbReference type="Pfam" id="PF00239">
    <property type="entry name" value="Resolvase"/>
    <property type="match status" value="1"/>
</dbReference>
<dbReference type="SMART" id="SM00857">
    <property type="entry name" value="Resolvase"/>
    <property type="match status" value="1"/>
</dbReference>
<dbReference type="Gene3D" id="3.90.1750.20">
    <property type="entry name" value="Putative Large Serine Recombinase, Chain B, Domain 2"/>
    <property type="match status" value="1"/>
</dbReference>
<organism evidence="3 4">
    <name type="scientific">Gordonia alkaliphila</name>
    <dbReference type="NCBI Taxonomy" id="1053547"/>
    <lineage>
        <taxon>Bacteria</taxon>
        <taxon>Bacillati</taxon>
        <taxon>Actinomycetota</taxon>
        <taxon>Actinomycetes</taxon>
        <taxon>Mycobacteriales</taxon>
        <taxon>Gordoniaceae</taxon>
        <taxon>Gordonia</taxon>
    </lineage>
</organism>
<gene>
    <name evidence="3" type="ORF">GCM10023217_14820</name>
</gene>
<sequence>MGIVDAIKPLVAREYLRVSQDADGRGKSLDQQQEENHPAITAQGWSIHPTPYRDQGISASRYTRKSRDGFELLITDLRGGSFEADILVLWESSRGSRRLGEWATLMDLCEDQGVQIWVTADRKLYDTANARDRKSLAEDAVDAEYESAKISKRIKRDVASAARAGRVHGKNLYGYQRHYVQGPRGPVLDAITEHPDQAPIVREAARRVLAGESLYAIAKDFNARGLPPRRPSHDPAGRRKGFGWTGGAVKQMLSIPAYAAKRVHRGEVVADAVWPALIEPDEWEALQAILFQPGRRRNANAWTVRYLCTGVVVCGVCGSRLRVGKQNRGAGPRVPKPESVTKIEYKQAEREREQWKQRRREECACAEGPDDDGVQGADRCVYHYRTYVCSGLPGPDGERGFHVTMKTEHLDRVISEMIIARLERPDFLAQINDNTDSASGERRELLAQINADRAYLEDVKAQAAEKRDLNIYFDQQARIQPQIDAAQARLEQLAAVDPLVLTLAQEGSVRTAWEAMDIVSQRRVIAAIAVPQLLPAERKGLRGLSPERITPGWK</sequence>
<dbReference type="RefSeq" id="WP_345312988.1">
    <property type="nucleotide sequence ID" value="NZ_BAABIE010000005.1"/>
</dbReference>
<name>A0ABP8Z555_9ACTN</name>
<dbReference type="InterPro" id="IPR038109">
    <property type="entry name" value="DNA_bind_recomb_sf"/>
</dbReference>
<evidence type="ECO:0008006" key="5">
    <source>
        <dbReference type="Google" id="ProtNLM"/>
    </source>
</evidence>
<dbReference type="PANTHER" id="PTHR30461:SF23">
    <property type="entry name" value="DNA RECOMBINASE-RELATED"/>
    <property type="match status" value="1"/>
</dbReference>
<protein>
    <recommendedName>
        <fullName evidence="5">Recombinase family protein</fullName>
    </recommendedName>
</protein>
<accession>A0ABP8Z555</accession>
<dbReference type="Pfam" id="PF07508">
    <property type="entry name" value="Recombinase"/>
    <property type="match status" value="1"/>
</dbReference>
<dbReference type="CDD" id="cd00338">
    <property type="entry name" value="Ser_Recombinase"/>
    <property type="match status" value="1"/>
</dbReference>
<comment type="caution">
    <text evidence="3">The sequence shown here is derived from an EMBL/GenBank/DDBJ whole genome shotgun (WGS) entry which is preliminary data.</text>
</comment>
<evidence type="ECO:0000259" key="1">
    <source>
        <dbReference type="PROSITE" id="PS51736"/>
    </source>
</evidence>
<feature type="domain" description="Recombinase" evidence="2">
    <location>
        <begin position="183"/>
        <end position="296"/>
    </location>
</feature>
<dbReference type="InterPro" id="IPR050639">
    <property type="entry name" value="SSR_resolvase"/>
</dbReference>
<dbReference type="InterPro" id="IPR011109">
    <property type="entry name" value="DNA_bind_recombinase_dom"/>
</dbReference>
<dbReference type="SUPFAM" id="SSF53041">
    <property type="entry name" value="Resolvase-like"/>
    <property type="match status" value="1"/>
</dbReference>
<dbReference type="InterPro" id="IPR006119">
    <property type="entry name" value="Resolv_N"/>
</dbReference>
<keyword evidence="4" id="KW-1185">Reference proteome</keyword>
<dbReference type="InterPro" id="IPR036162">
    <property type="entry name" value="Resolvase-like_N_sf"/>
</dbReference>
<evidence type="ECO:0000259" key="2">
    <source>
        <dbReference type="PROSITE" id="PS51737"/>
    </source>
</evidence>
<dbReference type="EMBL" id="BAABIE010000005">
    <property type="protein sequence ID" value="GAA4746270.1"/>
    <property type="molecule type" value="Genomic_DNA"/>
</dbReference>
<feature type="domain" description="Resolvase/invertase-type recombinase catalytic" evidence="1">
    <location>
        <begin position="11"/>
        <end position="165"/>
    </location>
</feature>
<reference evidence="4" key="1">
    <citation type="journal article" date="2019" name="Int. J. Syst. Evol. Microbiol.">
        <title>The Global Catalogue of Microorganisms (GCM) 10K type strain sequencing project: providing services to taxonomists for standard genome sequencing and annotation.</title>
        <authorList>
            <consortium name="The Broad Institute Genomics Platform"/>
            <consortium name="The Broad Institute Genome Sequencing Center for Infectious Disease"/>
            <person name="Wu L."/>
            <person name="Ma J."/>
        </authorList>
    </citation>
    <scope>NUCLEOTIDE SEQUENCE [LARGE SCALE GENOMIC DNA]</scope>
    <source>
        <strain evidence="4">JCM 18077</strain>
    </source>
</reference>
<dbReference type="Gene3D" id="3.40.50.1390">
    <property type="entry name" value="Resolvase, N-terminal catalytic domain"/>
    <property type="match status" value="1"/>
</dbReference>